<evidence type="ECO:0000259" key="1">
    <source>
        <dbReference type="Pfam" id="PF01863"/>
    </source>
</evidence>
<sequence>MLRGLTVHQDERLHPDCLRYLAGYSEKVLDQVRELVAQGRLGEVLSRRYPAAHVIRTDRALYDFTLGLKNQYLRSSSPLGKVLYDTRITAERQALGLHSYQGLVQGARIRTRNEIRIASLFKSAPLEFLRMIVVHELAHLKEREHNKAFYQLCEHMEPDYYQLEFDVRLYLTLLEQGETLYGPAGPETTPASG</sequence>
<evidence type="ECO:0000313" key="3">
    <source>
        <dbReference type="Proteomes" id="UP000587586"/>
    </source>
</evidence>
<evidence type="ECO:0000313" key="2">
    <source>
        <dbReference type="EMBL" id="GFO69728.1"/>
    </source>
</evidence>
<organism evidence="2 3">
    <name type="scientific">Geomonas limicola</name>
    <dbReference type="NCBI Taxonomy" id="2740186"/>
    <lineage>
        <taxon>Bacteria</taxon>
        <taxon>Pseudomonadati</taxon>
        <taxon>Thermodesulfobacteriota</taxon>
        <taxon>Desulfuromonadia</taxon>
        <taxon>Geobacterales</taxon>
        <taxon>Geobacteraceae</taxon>
        <taxon>Geomonas</taxon>
    </lineage>
</organism>
<keyword evidence="3" id="KW-1185">Reference proteome</keyword>
<name>A0A6V8NAT9_9BACT</name>
<dbReference type="CDD" id="cd07344">
    <property type="entry name" value="M48_yhfN_like"/>
    <property type="match status" value="1"/>
</dbReference>
<reference evidence="3" key="1">
    <citation type="submission" date="2020-06" db="EMBL/GenBank/DDBJ databases">
        <title>Draft genomic sequecing of Geomonas sp. Red745.</title>
        <authorList>
            <person name="Itoh H."/>
            <person name="Xu Z.X."/>
            <person name="Ushijima N."/>
            <person name="Masuda Y."/>
            <person name="Shiratori Y."/>
            <person name="Senoo K."/>
        </authorList>
    </citation>
    <scope>NUCLEOTIDE SEQUENCE [LARGE SCALE GENOMIC DNA]</scope>
    <source>
        <strain evidence="3">Red745</strain>
    </source>
</reference>
<dbReference type="InterPro" id="IPR053136">
    <property type="entry name" value="UTP_pyrophosphatase-like"/>
</dbReference>
<feature type="domain" description="YgjP-like metallopeptidase" evidence="1">
    <location>
        <begin position="111"/>
        <end position="162"/>
    </location>
</feature>
<dbReference type="Gene3D" id="3.30.2010.10">
    <property type="entry name" value="Metalloproteases ('zincins'), catalytic domain"/>
    <property type="match status" value="1"/>
</dbReference>
<dbReference type="PANTHER" id="PTHR30399:SF1">
    <property type="entry name" value="UTP PYROPHOSPHATASE"/>
    <property type="match status" value="1"/>
</dbReference>
<gene>
    <name evidence="2" type="ORF">GMLC_33070</name>
</gene>
<dbReference type="AlphaFoldDB" id="A0A6V8NAT9"/>
<accession>A0A6V8NAT9</accession>
<comment type="caution">
    <text evidence="2">The sequence shown here is derived from an EMBL/GenBank/DDBJ whole genome shotgun (WGS) entry which is preliminary data.</text>
</comment>
<dbReference type="EMBL" id="BLXZ01000007">
    <property type="protein sequence ID" value="GFO69728.1"/>
    <property type="molecule type" value="Genomic_DNA"/>
</dbReference>
<dbReference type="Proteomes" id="UP000587586">
    <property type="component" value="Unassembled WGS sequence"/>
</dbReference>
<dbReference type="Pfam" id="PF01863">
    <property type="entry name" value="YgjP-like"/>
    <property type="match status" value="1"/>
</dbReference>
<dbReference type="PANTHER" id="PTHR30399">
    <property type="entry name" value="UNCHARACTERIZED PROTEIN YGJP"/>
    <property type="match status" value="1"/>
</dbReference>
<dbReference type="InterPro" id="IPR002725">
    <property type="entry name" value="YgjP-like_metallopeptidase"/>
</dbReference>
<proteinExistence type="predicted"/>
<protein>
    <recommendedName>
        <fullName evidence="1">YgjP-like metallopeptidase domain-containing protein</fullName>
    </recommendedName>
</protein>